<comment type="caution">
    <text evidence="1">The sequence shown here is derived from an EMBL/GenBank/DDBJ whole genome shotgun (WGS) entry which is preliminary data.</text>
</comment>
<dbReference type="InterPro" id="IPR006311">
    <property type="entry name" value="TAT_signal"/>
</dbReference>
<evidence type="ECO:0000313" key="2">
    <source>
        <dbReference type="Proteomes" id="UP001430306"/>
    </source>
</evidence>
<name>A0ABS8NCH9_9BACT</name>
<dbReference type="PANTHER" id="PTHR43737">
    <property type="entry name" value="BLL7424 PROTEIN"/>
    <property type="match status" value="1"/>
</dbReference>
<protein>
    <submittedName>
        <fullName evidence="1">DUF1501 domain-containing protein</fullName>
    </submittedName>
</protein>
<accession>A0ABS8NCH9</accession>
<proteinExistence type="predicted"/>
<evidence type="ECO:0000313" key="1">
    <source>
        <dbReference type="EMBL" id="MCC9641256.1"/>
    </source>
</evidence>
<organism evidence="1 2">
    <name type="scientific">Rhodopirellula halodulae</name>
    <dbReference type="NCBI Taxonomy" id="2894198"/>
    <lineage>
        <taxon>Bacteria</taxon>
        <taxon>Pseudomonadati</taxon>
        <taxon>Planctomycetota</taxon>
        <taxon>Planctomycetia</taxon>
        <taxon>Pirellulales</taxon>
        <taxon>Pirellulaceae</taxon>
        <taxon>Rhodopirellula</taxon>
    </lineage>
</organism>
<dbReference type="EMBL" id="JAJKFW010000006">
    <property type="protein sequence ID" value="MCC9641256.1"/>
    <property type="molecule type" value="Genomic_DNA"/>
</dbReference>
<dbReference type="InterPro" id="IPR010869">
    <property type="entry name" value="DUF1501"/>
</dbReference>
<dbReference type="PROSITE" id="PS51318">
    <property type="entry name" value="TAT"/>
    <property type="match status" value="1"/>
</dbReference>
<dbReference type="Proteomes" id="UP001430306">
    <property type="component" value="Unassembled WGS sequence"/>
</dbReference>
<dbReference type="InterPro" id="IPR017850">
    <property type="entry name" value="Alkaline_phosphatase_core_sf"/>
</dbReference>
<reference evidence="1" key="1">
    <citation type="submission" date="2021-11" db="EMBL/GenBank/DDBJ databases">
        <title>Genome sequence.</title>
        <authorList>
            <person name="Sun Q."/>
        </authorList>
    </citation>
    <scope>NUCLEOTIDE SEQUENCE</scope>
    <source>
        <strain evidence="1">JC740</strain>
    </source>
</reference>
<dbReference type="Pfam" id="PF07394">
    <property type="entry name" value="DUF1501"/>
    <property type="match status" value="1"/>
</dbReference>
<dbReference type="Gene3D" id="3.40.720.10">
    <property type="entry name" value="Alkaline Phosphatase, subunit A"/>
    <property type="match status" value="1"/>
</dbReference>
<sequence>MSISNPSGHTLCDVRAHLSRRRLLGAGSALMMSALARKLTLAAEQQADSGKPPKSVILLWLEGGPSQLETFDPHAGTKYGGDVGAIDTSLKGVQLADTMPRLAEQMHLCSLVRSVVGKEGDHERAIYAMKTGFRPDPTLEHPSIGSILCHADEAGADIPRHISILAGRSAATGGYLGPQFDAFKTGDPAQPVPDVRARVDDARYQRRLDALTNILEPQFTRGRIRDLEQNRTLHLAGTEAARRMMSSDQLSAFDVNEEPQSERDAFGDHAFGRSCLSASRLIEVGVRCVEITLTGWDSHINNHSLQSSAAETLDSGIAALLKRLEERGLLESTLVVCGGEFGRTPQINPAAGRDHWVHGFSTLFAGGGIRRGHVHGATGAEPDFDKPDRHVTLPVTIPDLHATILESLGLEPDVELNTPIGRPMKRSEGEVIRSMIG</sequence>
<dbReference type="SUPFAM" id="SSF53649">
    <property type="entry name" value="Alkaline phosphatase-like"/>
    <property type="match status" value="1"/>
</dbReference>
<keyword evidence="2" id="KW-1185">Reference proteome</keyword>
<dbReference type="PANTHER" id="PTHR43737:SF1">
    <property type="entry name" value="DUF1501 DOMAIN-CONTAINING PROTEIN"/>
    <property type="match status" value="1"/>
</dbReference>
<gene>
    <name evidence="1" type="ORF">LOC71_03145</name>
</gene>